<evidence type="ECO:0000259" key="1">
    <source>
        <dbReference type="Pfam" id="PF17425"/>
    </source>
</evidence>
<dbReference type="PANTHER" id="PTHR35340:SF10">
    <property type="entry name" value="CYTOPLASMIC PROTEIN"/>
    <property type="match status" value="1"/>
</dbReference>
<dbReference type="InterPro" id="IPR035391">
    <property type="entry name" value="Arylsulfotran_N"/>
</dbReference>
<sequence>MSKKFWRITGLVLLVALVAGGATAYHERHLIRRYLLVHQHYVKKDILSTNQIKLNLRPAVSTKNTTATNQLTAGYQKTLKRLSNGPQHAKVIVNPYKTSPLSGLILVKTAQATKVQLTVHGDRPATTIRQTVAGYHTQHSVGVLGLYANRSNRVTLKFTTKNGQVSRYTYRLKTTKLPHGIGTNTLKTSKPKQMALGQGNTKLTFAVSSQGYTYGLDARGKVRWVSTTKISHIFKELANHHLLTLTKISDSEHKYNALRETDFYGRVYQQVNFSGLFPTRKDSSKLETNSVIHHDAIELPNHNLLLTVDDGSKKFVEDTMIELNWKTGKIQKVIDLKRILPKSAYQEYTGTHRPDGKIDWFHQNSMVYDKKRDELIVSGRNQDMIFAINYKTTKLKWILAAPEKLPKSYQKYLLTPTNKNYRYNGGQHAVKLINQSQHQGDTIELEFYDNNVPVTRGKTKQSRKWSAGEIVTINQRKKTVTKTWEFGQRLGERNFTNIVGSSYAVGKGNTLIGFGYADWGKRSEFVEVNRKTKQIVFDVDRTAFAHGDWSYRAQRMSLYPAGNDALKLEKISTK</sequence>
<reference evidence="2" key="2">
    <citation type="submission" date="2021-04" db="EMBL/GenBank/DDBJ databases">
        <authorList>
            <person name="Gilroy R."/>
        </authorList>
    </citation>
    <scope>NUCLEOTIDE SEQUENCE</scope>
    <source>
        <strain evidence="2">CHK173-259</strain>
    </source>
</reference>
<dbReference type="GO" id="GO:0004062">
    <property type="term" value="F:aryl sulfotransferase activity"/>
    <property type="evidence" value="ECO:0007669"/>
    <property type="project" value="InterPro"/>
</dbReference>
<feature type="domain" description="Arylsulfotransferase N-terminal" evidence="1">
    <location>
        <begin position="91"/>
        <end position="174"/>
    </location>
</feature>
<evidence type="ECO:0000313" key="3">
    <source>
        <dbReference type="Proteomes" id="UP000886822"/>
    </source>
</evidence>
<proteinExistence type="predicted"/>
<dbReference type="PANTHER" id="PTHR35340">
    <property type="entry name" value="PQQ ENZYME REPEAT PROTEIN-RELATED"/>
    <property type="match status" value="1"/>
</dbReference>
<protein>
    <submittedName>
        <fullName evidence="2">Aryl-sulfate sulfotransferase</fullName>
    </submittedName>
</protein>
<comment type="caution">
    <text evidence="2">The sequence shown here is derived from an EMBL/GenBank/DDBJ whole genome shotgun (WGS) entry which is preliminary data.</text>
</comment>
<name>A0A9D1QPW8_9LACO</name>
<evidence type="ECO:0000313" key="2">
    <source>
        <dbReference type="EMBL" id="HIW71300.1"/>
    </source>
</evidence>
<dbReference type="Gene3D" id="2.60.40.3100">
    <property type="entry name" value="Arylsulphate sulphotransferase monomer, N-terminal domain"/>
    <property type="match status" value="1"/>
</dbReference>
<dbReference type="InterPro" id="IPR053143">
    <property type="entry name" value="Arylsulfate_ST"/>
</dbReference>
<reference evidence="2" key="1">
    <citation type="journal article" date="2021" name="PeerJ">
        <title>Extensive microbial diversity within the chicken gut microbiome revealed by metagenomics and culture.</title>
        <authorList>
            <person name="Gilroy R."/>
            <person name="Ravi A."/>
            <person name="Getino M."/>
            <person name="Pursley I."/>
            <person name="Horton D.L."/>
            <person name="Alikhan N.F."/>
            <person name="Baker D."/>
            <person name="Gharbi K."/>
            <person name="Hall N."/>
            <person name="Watson M."/>
            <person name="Adriaenssens E.M."/>
            <person name="Foster-Nyarko E."/>
            <person name="Jarju S."/>
            <person name="Secka A."/>
            <person name="Antonio M."/>
            <person name="Oren A."/>
            <person name="Chaudhuri R.R."/>
            <person name="La Ragione R."/>
            <person name="Hildebrand F."/>
            <person name="Pallen M.J."/>
        </authorList>
    </citation>
    <scope>NUCLEOTIDE SEQUENCE</scope>
    <source>
        <strain evidence="2">CHK173-259</strain>
    </source>
</reference>
<dbReference type="InterPro" id="IPR010262">
    <property type="entry name" value="Arylsulfotransferase_bact"/>
</dbReference>
<gene>
    <name evidence="2" type="ORF">H9875_01605</name>
</gene>
<dbReference type="InterPro" id="IPR038477">
    <property type="entry name" value="ASST_N_sf"/>
</dbReference>
<dbReference type="Pfam" id="PF17425">
    <property type="entry name" value="Arylsulfotran_N"/>
    <property type="match status" value="1"/>
</dbReference>
<accession>A0A9D1QPW8</accession>
<organism evidence="2 3">
    <name type="scientific">Candidatus Levilactobacillus faecigallinarum</name>
    <dbReference type="NCBI Taxonomy" id="2838638"/>
    <lineage>
        <taxon>Bacteria</taxon>
        <taxon>Bacillati</taxon>
        <taxon>Bacillota</taxon>
        <taxon>Bacilli</taxon>
        <taxon>Lactobacillales</taxon>
        <taxon>Lactobacillaceae</taxon>
        <taxon>Levilactobacillus</taxon>
    </lineage>
</organism>
<dbReference type="Proteomes" id="UP000886822">
    <property type="component" value="Unassembled WGS sequence"/>
</dbReference>
<dbReference type="AlphaFoldDB" id="A0A9D1QPW8"/>
<dbReference type="EMBL" id="DXGJ01000016">
    <property type="protein sequence ID" value="HIW71300.1"/>
    <property type="molecule type" value="Genomic_DNA"/>
</dbReference>
<dbReference type="Pfam" id="PF05935">
    <property type="entry name" value="Arylsulfotrans"/>
    <property type="match status" value="1"/>
</dbReference>